<dbReference type="InterPro" id="IPR000184">
    <property type="entry name" value="Bac_surfAg_D15"/>
</dbReference>
<protein>
    <submittedName>
        <fullName evidence="4">BamA/TamA family outer membrane protein</fullName>
    </submittedName>
</protein>
<evidence type="ECO:0000259" key="3">
    <source>
        <dbReference type="Pfam" id="PF01103"/>
    </source>
</evidence>
<dbReference type="RefSeq" id="WP_277900625.1">
    <property type="nucleotide sequence ID" value="NZ_JAPMUA010000005.1"/>
</dbReference>
<name>A0ABT6FV22_9FLAO</name>
<comment type="caution">
    <text evidence="4">The sequence shown here is derived from an EMBL/GenBank/DDBJ whole genome shotgun (WGS) entry which is preliminary data.</text>
</comment>
<proteinExistence type="predicted"/>
<dbReference type="Gene3D" id="2.40.160.50">
    <property type="entry name" value="membrane protein fhac: a member of the omp85/tpsb transporter family"/>
    <property type="match status" value="1"/>
</dbReference>
<gene>
    <name evidence="4" type="ORF">OSR52_14660</name>
</gene>
<evidence type="ECO:0000256" key="1">
    <source>
        <dbReference type="ARBA" id="ARBA00004370"/>
    </source>
</evidence>
<evidence type="ECO:0000256" key="2">
    <source>
        <dbReference type="ARBA" id="ARBA00023136"/>
    </source>
</evidence>
<dbReference type="Pfam" id="PF01103">
    <property type="entry name" value="Omp85"/>
    <property type="match status" value="1"/>
</dbReference>
<evidence type="ECO:0000313" key="4">
    <source>
        <dbReference type="EMBL" id="MDG3587113.1"/>
    </source>
</evidence>
<sequence length="355" mass="40570">MQKYIFIISFLCSCSIVSAQKQESDSIQKKDKNIDITVMPFLNFNRNLEFMFGAIPMMMYKLNKNDEVSPKSMSGLSGVYSTNNSYFIAFFNRFFFDEDKWRAKFFFFNGDYNSQFYLENQDVVPGFYDYGTKATVVSIGAQRRIVQNLYGGVTYTYAHYNTVYEDDVQPPSVVETNGIELNTLYDTRDAIYYPMSGEKVQLRWISFPEWFGNDVAAEKILAEYNKYIPMKNGRDLIAARFSGKFGLGDIAFQQQQTIGGKDIRGYSQGEFRGDGLMAIQGEYRYNFAKKMGLVGFAGVATIYGSDAEAYNWDLYPGAGVGYRYQAFKKVKFNIGLDAAVGKDDWGIYFRIGEAF</sequence>
<keyword evidence="5" id="KW-1185">Reference proteome</keyword>
<keyword evidence="2" id="KW-0472">Membrane</keyword>
<reference evidence="4" key="1">
    <citation type="submission" date="2022-11" db="EMBL/GenBank/DDBJ databases">
        <title>High-quality draft genome sequence of Galbibacter sp. strain CMA-7.</title>
        <authorList>
            <person name="Wei L."/>
            <person name="Dong C."/>
            <person name="Shao Z."/>
        </authorList>
    </citation>
    <scope>NUCLEOTIDE SEQUENCE</scope>
    <source>
        <strain evidence="4">CMA-7</strain>
    </source>
</reference>
<comment type="subcellular location">
    <subcellularLocation>
        <location evidence="1">Membrane</location>
    </subcellularLocation>
</comment>
<feature type="domain" description="Bacterial surface antigen (D15)" evidence="3">
    <location>
        <begin position="80"/>
        <end position="355"/>
    </location>
</feature>
<dbReference type="EMBL" id="JAPMUA010000005">
    <property type="protein sequence ID" value="MDG3587113.1"/>
    <property type="molecule type" value="Genomic_DNA"/>
</dbReference>
<accession>A0ABT6FV22</accession>
<organism evidence="4 5">
    <name type="scientific">Galbibacter pacificus</name>
    <dbReference type="NCBI Taxonomy" id="2996052"/>
    <lineage>
        <taxon>Bacteria</taxon>
        <taxon>Pseudomonadati</taxon>
        <taxon>Bacteroidota</taxon>
        <taxon>Flavobacteriia</taxon>
        <taxon>Flavobacteriales</taxon>
        <taxon>Flavobacteriaceae</taxon>
        <taxon>Galbibacter</taxon>
    </lineage>
</organism>
<evidence type="ECO:0000313" key="5">
    <source>
        <dbReference type="Proteomes" id="UP001153642"/>
    </source>
</evidence>
<dbReference type="Proteomes" id="UP001153642">
    <property type="component" value="Unassembled WGS sequence"/>
</dbReference>